<reference evidence="1" key="1">
    <citation type="submission" date="2020-05" db="EMBL/GenBank/DDBJ databases">
        <title>Large-scale comparative analyses of tick genomes elucidate their genetic diversity and vector capacities.</title>
        <authorList>
            <person name="Jia N."/>
            <person name="Wang J."/>
            <person name="Shi W."/>
            <person name="Du L."/>
            <person name="Sun Y."/>
            <person name="Zhan W."/>
            <person name="Jiang J."/>
            <person name="Wang Q."/>
            <person name="Zhang B."/>
            <person name="Ji P."/>
            <person name="Sakyi L.B."/>
            <person name="Cui X."/>
            <person name="Yuan T."/>
            <person name="Jiang B."/>
            <person name="Yang W."/>
            <person name="Lam T.T.-Y."/>
            <person name="Chang Q."/>
            <person name="Ding S."/>
            <person name="Wang X."/>
            <person name="Zhu J."/>
            <person name="Ruan X."/>
            <person name="Zhao L."/>
            <person name="Wei J."/>
            <person name="Que T."/>
            <person name="Du C."/>
            <person name="Cheng J."/>
            <person name="Dai P."/>
            <person name="Han X."/>
            <person name="Huang E."/>
            <person name="Gao Y."/>
            <person name="Liu J."/>
            <person name="Shao H."/>
            <person name="Ye R."/>
            <person name="Li L."/>
            <person name="Wei W."/>
            <person name="Wang X."/>
            <person name="Wang C."/>
            <person name="Yang T."/>
            <person name="Huo Q."/>
            <person name="Li W."/>
            <person name="Guo W."/>
            <person name="Chen H."/>
            <person name="Zhou L."/>
            <person name="Ni X."/>
            <person name="Tian J."/>
            <person name="Zhou Y."/>
            <person name="Sheng Y."/>
            <person name="Liu T."/>
            <person name="Pan Y."/>
            <person name="Xia L."/>
            <person name="Li J."/>
            <person name="Zhao F."/>
            <person name="Cao W."/>
        </authorList>
    </citation>
    <scope>NUCLEOTIDE SEQUENCE</scope>
    <source>
        <strain evidence="1">Hyas-2018</strain>
    </source>
</reference>
<protein>
    <submittedName>
        <fullName evidence="1">Uncharacterized protein</fullName>
    </submittedName>
</protein>
<dbReference type="Proteomes" id="UP000821845">
    <property type="component" value="Chromosome 6"/>
</dbReference>
<evidence type="ECO:0000313" key="1">
    <source>
        <dbReference type="EMBL" id="KAH6927963.1"/>
    </source>
</evidence>
<name>A0ACB7S2U2_HYAAI</name>
<sequence length="379" mass="42879">MEKVTGLTTALAAITAVTFAVWVLKRRRRLRLFRELGIPGPNPDFIWGNLMQMHHRRLEVKSQEGNKEPILESLRQVIKDMEHSAIDVAFTVPVVRAFLNLIYPLTRHGREFRNVIRHVREAVELRRSGRLPKEPCILETVLDQQSQTLNAAQSKRSGRGIYLEDHYVTSNVAIFLLAGIETTASLLSFLMHQLAKHPEEQRKIVEEMEDVLPTKEGSEFSFDQLHLLKRVDMVIYEGLRLYPSVPLYVVRRCAQDTTVCGQFIPAGVNVMIAPWLIHRDHDYWPEPDEFIPDRFAEESSEGHRRKVYIPFGLGPKVCIGQKLALLVVKSALVQILQKHRLTLGTEASGGPILSLPGMALVPGDGVKVSLERRQAKAAA</sequence>
<evidence type="ECO:0000313" key="2">
    <source>
        <dbReference type="Proteomes" id="UP000821845"/>
    </source>
</evidence>
<proteinExistence type="predicted"/>
<comment type="caution">
    <text evidence="1">The sequence shown here is derived from an EMBL/GenBank/DDBJ whole genome shotgun (WGS) entry which is preliminary data.</text>
</comment>
<gene>
    <name evidence="1" type="ORF">HPB50_010049</name>
</gene>
<organism evidence="1 2">
    <name type="scientific">Hyalomma asiaticum</name>
    <name type="common">Tick</name>
    <dbReference type="NCBI Taxonomy" id="266040"/>
    <lineage>
        <taxon>Eukaryota</taxon>
        <taxon>Metazoa</taxon>
        <taxon>Ecdysozoa</taxon>
        <taxon>Arthropoda</taxon>
        <taxon>Chelicerata</taxon>
        <taxon>Arachnida</taxon>
        <taxon>Acari</taxon>
        <taxon>Parasitiformes</taxon>
        <taxon>Ixodida</taxon>
        <taxon>Ixodoidea</taxon>
        <taxon>Ixodidae</taxon>
        <taxon>Hyalomminae</taxon>
        <taxon>Hyalomma</taxon>
    </lineage>
</organism>
<dbReference type="EMBL" id="CM023486">
    <property type="protein sequence ID" value="KAH6927963.1"/>
    <property type="molecule type" value="Genomic_DNA"/>
</dbReference>
<accession>A0ACB7S2U2</accession>
<keyword evidence="2" id="KW-1185">Reference proteome</keyword>